<feature type="region of interest" description="Disordered" evidence="1">
    <location>
        <begin position="1"/>
        <end position="60"/>
    </location>
</feature>
<accession>A0AAI8VUP5</accession>
<protein>
    <submittedName>
        <fullName evidence="2">Uu.00g070260.m01.CDS01</fullName>
    </submittedName>
</protein>
<gene>
    <name evidence="2" type="ORF">KHLLAP_LOCUS11869</name>
</gene>
<keyword evidence="3" id="KW-1185">Reference proteome</keyword>
<reference evidence="2" key="1">
    <citation type="submission" date="2023-10" db="EMBL/GenBank/DDBJ databases">
        <authorList>
            <person name="Hackl T."/>
        </authorList>
    </citation>
    <scope>NUCLEOTIDE SEQUENCE</scope>
</reference>
<dbReference type="EMBL" id="CAUWAG010000018">
    <property type="protein sequence ID" value="CAJ2511401.1"/>
    <property type="molecule type" value="Genomic_DNA"/>
</dbReference>
<evidence type="ECO:0000256" key="1">
    <source>
        <dbReference type="SAM" id="MobiDB-lite"/>
    </source>
</evidence>
<evidence type="ECO:0000313" key="2">
    <source>
        <dbReference type="EMBL" id="CAJ2511401.1"/>
    </source>
</evidence>
<dbReference type="AlphaFoldDB" id="A0AAI8VUP5"/>
<feature type="compositionally biased region" description="Polar residues" evidence="1">
    <location>
        <begin position="19"/>
        <end position="37"/>
    </location>
</feature>
<proteinExistence type="predicted"/>
<evidence type="ECO:0000313" key="3">
    <source>
        <dbReference type="Proteomes" id="UP001295740"/>
    </source>
</evidence>
<dbReference type="Proteomes" id="UP001295740">
    <property type="component" value="Unassembled WGS sequence"/>
</dbReference>
<name>A0AAI8VUP5_9PEZI</name>
<organism evidence="2 3">
    <name type="scientific">Anthostomella pinea</name>
    <dbReference type="NCBI Taxonomy" id="933095"/>
    <lineage>
        <taxon>Eukaryota</taxon>
        <taxon>Fungi</taxon>
        <taxon>Dikarya</taxon>
        <taxon>Ascomycota</taxon>
        <taxon>Pezizomycotina</taxon>
        <taxon>Sordariomycetes</taxon>
        <taxon>Xylariomycetidae</taxon>
        <taxon>Xylariales</taxon>
        <taxon>Xylariaceae</taxon>
        <taxon>Anthostomella</taxon>
    </lineage>
</organism>
<sequence>MAKFEAEQRQTAGLLEQSRAVSTPTGDSPSSRTGSRNPDSEHVKPPRPRGTGRDDLIARTEDSIERVGDLGRGAEELFKFVYLKGGAVVNASARALGVEHFQQRPGLIAKVLDLILQYRMSNGPRPMCVLAPVPFIRARLEGYGNNHPSLLYGAAELGS</sequence>
<comment type="caution">
    <text evidence="2">The sequence shown here is derived from an EMBL/GenBank/DDBJ whole genome shotgun (WGS) entry which is preliminary data.</text>
</comment>
<feature type="compositionally biased region" description="Basic and acidic residues" evidence="1">
    <location>
        <begin position="51"/>
        <end position="60"/>
    </location>
</feature>